<gene>
    <name evidence="3" type="ORF">PHAECO_LOCUS7271</name>
</gene>
<organism evidence="3 4">
    <name type="scientific">Phaedon cochleariae</name>
    <name type="common">Mustard beetle</name>
    <dbReference type="NCBI Taxonomy" id="80249"/>
    <lineage>
        <taxon>Eukaryota</taxon>
        <taxon>Metazoa</taxon>
        <taxon>Ecdysozoa</taxon>
        <taxon>Arthropoda</taxon>
        <taxon>Hexapoda</taxon>
        <taxon>Insecta</taxon>
        <taxon>Pterygota</taxon>
        <taxon>Neoptera</taxon>
        <taxon>Endopterygota</taxon>
        <taxon>Coleoptera</taxon>
        <taxon>Polyphaga</taxon>
        <taxon>Cucujiformia</taxon>
        <taxon>Chrysomeloidea</taxon>
        <taxon>Chrysomelidae</taxon>
        <taxon>Chrysomelinae</taxon>
        <taxon>Chrysomelini</taxon>
        <taxon>Phaedon</taxon>
    </lineage>
</organism>
<dbReference type="Pfam" id="PF09747">
    <property type="entry name" value="CCD97-like_C"/>
    <property type="match status" value="1"/>
</dbReference>
<name>A0A9P0GN62_PHACE</name>
<dbReference type="Proteomes" id="UP001153737">
    <property type="component" value="Chromosome 3"/>
</dbReference>
<dbReference type="PANTHER" id="PTHR31840:SF1">
    <property type="entry name" value="COILED-COIL DOMAIN-CONTAINING PROTEIN 97"/>
    <property type="match status" value="1"/>
</dbReference>
<feature type="region of interest" description="Disordered" evidence="1">
    <location>
        <begin position="190"/>
        <end position="259"/>
    </location>
</feature>
<dbReference type="OrthoDB" id="333176at2759"/>
<feature type="compositionally biased region" description="Basic and acidic residues" evidence="1">
    <location>
        <begin position="190"/>
        <end position="200"/>
    </location>
</feature>
<evidence type="ECO:0000256" key="1">
    <source>
        <dbReference type="SAM" id="MobiDB-lite"/>
    </source>
</evidence>
<feature type="compositionally biased region" description="Acidic residues" evidence="1">
    <location>
        <begin position="9"/>
        <end position="21"/>
    </location>
</feature>
<reference evidence="3" key="1">
    <citation type="submission" date="2022-01" db="EMBL/GenBank/DDBJ databases">
        <authorList>
            <person name="King R."/>
        </authorList>
    </citation>
    <scope>NUCLEOTIDE SEQUENCE</scope>
</reference>
<evidence type="ECO:0000259" key="2">
    <source>
        <dbReference type="Pfam" id="PF09747"/>
    </source>
</evidence>
<feature type="domain" description="CCD97-like C-terminal" evidence="2">
    <location>
        <begin position="123"/>
        <end position="314"/>
    </location>
</feature>
<evidence type="ECO:0000313" key="4">
    <source>
        <dbReference type="Proteomes" id="UP001153737"/>
    </source>
</evidence>
<reference evidence="3" key="2">
    <citation type="submission" date="2022-10" db="EMBL/GenBank/DDBJ databases">
        <authorList>
            <consortium name="ENA_rothamsted_submissions"/>
            <consortium name="culmorum"/>
            <person name="King R."/>
        </authorList>
    </citation>
    <scope>NUCLEOTIDE SEQUENCE</scope>
</reference>
<dbReference type="EMBL" id="OU896709">
    <property type="protein sequence ID" value="CAH1160269.1"/>
    <property type="molecule type" value="Genomic_DNA"/>
</dbReference>
<sequence>MTQSMELEANSEDDENPQESDSDTKRDDIINFLTYNNDICFKPQQRWDPDLTKKEKFEIALKLFKDNKLNFLVKFGKYLKEDQLDYFYRFTQICQPDFQEIKVVLTELQKEFKSGHQSTQVKNRRYEALKHMVEENSYFSEIEMMKRNPLLYEQLVGQYLTTEEVKERDKYKSGEEATLVKILMEGIERDNAEKARKEQEEKEDGQMEEEEDNDSDGNTNSSSDEEEATNIPTTSRWGEFEQDKAYRPKPKRKNPFMTPQERIMLKEEFITTMYQNFLDGKDEDFDYDTVDTNTSYDNIDEMDQDAEEKYFDADDVEENGGELGGTESSEDELDIYMNALRQNPVVTELSHDLKKL</sequence>
<feature type="compositionally biased region" description="Acidic residues" evidence="1">
    <location>
        <begin position="201"/>
        <end position="215"/>
    </location>
</feature>
<dbReference type="PANTHER" id="PTHR31840">
    <property type="entry name" value="COILED-COIL DOMAIN-CONTAINING PROTEIN 97"/>
    <property type="match status" value="1"/>
</dbReference>
<proteinExistence type="predicted"/>
<dbReference type="InterPro" id="IPR018613">
    <property type="entry name" value="Ccdc97-like"/>
</dbReference>
<accession>A0A9P0GN62</accession>
<feature type="region of interest" description="Disordered" evidence="1">
    <location>
        <begin position="1"/>
        <end position="26"/>
    </location>
</feature>
<keyword evidence="4" id="KW-1185">Reference proteome</keyword>
<protein>
    <recommendedName>
        <fullName evidence="2">CCD97-like C-terminal domain-containing protein</fullName>
    </recommendedName>
</protein>
<dbReference type="AlphaFoldDB" id="A0A9P0GN62"/>
<dbReference type="InterPro" id="IPR040233">
    <property type="entry name" value="CCD97-like_C"/>
</dbReference>
<evidence type="ECO:0000313" key="3">
    <source>
        <dbReference type="EMBL" id="CAH1160269.1"/>
    </source>
</evidence>